<organism evidence="2">
    <name type="scientific">mine drainage metagenome</name>
    <dbReference type="NCBI Taxonomy" id="410659"/>
    <lineage>
        <taxon>unclassified sequences</taxon>
        <taxon>metagenomes</taxon>
        <taxon>ecological metagenomes</taxon>
    </lineage>
</organism>
<proteinExistence type="predicted"/>
<protein>
    <submittedName>
        <fullName evidence="2">Transposase</fullName>
    </submittedName>
</protein>
<sequence>MVFVDESALSLIPYNAKTWAPVGKTPVLIHQGRWPKVSAIGGITPRGRLYLKVRKGSIRGPQVIAFLKHLQRHIRRRPI</sequence>
<feature type="domain" description="Tc1-like transposase DDE" evidence="1">
    <location>
        <begin position="1"/>
        <end position="76"/>
    </location>
</feature>
<dbReference type="InterPro" id="IPR038717">
    <property type="entry name" value="Tc1-like_DDE_dom"/>
</dbReference>
<comment type="caution">
    <text evidence="2">The sequence shown here is derived from an EMBL/GenBank/DDBJ whole genome shotgun (WGS) entry which is preliminary data.</text>
</comment>
<reference evidence="2" key="1">
    <citation type="submission" date="2013-08" db="EMBL/GenBank/DDBJ databases">
        <authorList>
            <person name="Mendez C."/>
            <person name="Richter M."/>
            <person name="Ferrer M."/>
            <person name="Sanchez J."/>
        </authorList>
    </citation>
    <scope>NUCLEOTIDE SEQUENCE</scope>
</reference>
<gene>
    <name evidence="2" type="ORF">B1A_02618</name>
</gene>
<accession>T1C9R0</accession>
<reference evidence="2" key="2">
    <citation type="journal article" date="2014" name="ISME J.">
        <title>Microbial stratification in low pH oxic and suboxic macroscopic growths along an acid mine drainage.</title>
        <authorList>
            <person name="Mendez-Garcia C."/>
            <person name="Mesa V."/>
            <person name="Sprenger R.R."/>
            <person name="Richter M."/>
            <person name="Diez M.S."/>
            <person name="Solano J."/>
            <person name="Bargiela R."/>
            <person name="Golyshina O.V."/>
            <person name="Manteca A."/>
            <person name="Ramos J.L."/>
            <person name="Gallego J.R."/>
            <person name="Llorente I."/>
            <person name="Martins Dos Santos V.A."/>
            <person name="Jensen O.N."/>
            <person name="Pelaez A.I."/>
            <person name="Sanchez J."/>
            <person name="Ferrer M."/>
        </authorList>
    </citation>
    <scope>NUCLEOTIDE SEQUENCE</scope>
</reference>
<dbReference type="EMBL" id="AUZX01001938">
    <property type="protein sequence ID" value="EQD77898.1"/>
    <property type="molecule type" value="Genomic_DNA"/>
</dbReference>
<dbReference type="AlphaFoldDB" id="T1C9R0"/>
<dbReference type="Pfam" id="PF13358">
    <property type="entry name" value="DDE_3"/>
    <property type="match status" value="1"/>
</dbReference>
<feature type="non-terminal residue" evidence="2">
    <location>
        <position position="79"/>
    </location>
</feature>
<name>T1C9R0_9ZZZZ</name>
<evidence type="ECO:0000259" key="1">
    <source>
        <dbReference type="Pfam" id="PF13358"/>
    </source>
</evidence>
<evidence type="ECO:0000313" key="2">
    <source>
        <dbReference type="EMBL" id="EQD77898.1"/>
    </source>
</evidence>